<dbReference type="EMBL" id="CM018050">
    <property type="protein sequence ID" value="KAA8519050.1"/>
    <property type="molecule type" value="Genomic_DNA"/>
</dbReference>
<proteinExistence type="predicted"/>
<gene>
    <name evidence="2" type="ORF">F0562_016176</name>
</gene>
<feature type="chain" id="PRO_5023837392" evidence="1">
    <location>
        <begin position="30"/>
        <end position="118"/>
    </location>
</feature>
<keyword evidence="3" id="KW-1185">Reference proteome</keyword>
<accession>A0A5J4ZK36</accession>
<dbReference type="AlphaFoldDB" id="A0A5J4ZK36"/>
<evidence type="ECO:0000313" key="3">
    <source>
        <dbReference type="Proteomes" id="UP000325577"/>
    </source>
</evidence>
<evidence type="ECO:0000313" key="2">
    <source>
        <dbReference type="EMBL" id="KAA8519050.1"/>
    </source>
</evidence>
<sequence length="118" mass="13168">MWRRNQINQRFLLMRFSIVLLVPDGIVNSDLLLGGALSGLAPCLSGALKRKLFKHIEFGARRTAMLMLIPDMTMLVENRESASWRMDVGFLFDCLGLLALSADENEAQGKGTAQRQSL</sequence>
<evidence type="ECO:0000256" key="1">
    <source>
        <dbReference type="SAM" id="SignalP"/>
    </source>
</evidence>
<name>A0A5J4ZK36_9ASTE</name>
<feature type="signal peptide" evidence="1">
    <location>
        <begin position="1"/>
        <end position="29"/>
    </location>
</feature>
<protein>
    <submittedName>
        <fullName evidence="2">Uncharacterized protein</fullName>
    </submittedName>
</protein>
<keyword evidence="1" id="KW-0732">Signal</keyword>
<organism evidence="2 3">
    <name type="scientific">Nyssa sinensis</name>
    <dbReference type="NCBI Taxonomy" id="561372"/>
    <lineage>
        <taxon>Eukaryota</taxon>
        <taxon>Viridiplantae</taxon>
        <taxon>Streptophyta</taxon>
        <taxon>Embryophyta</taxon>
        <taxon>Tracheophyta</taxon>
        <taxon>Spermatophyta</taxon>
        <taxon>Magnoliopsida</taxon>
        <taxon>eudicotyledons</taxon>
        <taxon>Gunneridae</taxon>
        <taxon>Pentapetalae</taxon>
        <taxon>asterids</taxon>
        <taxon>Cornales</taxon>
        <taxon>Nyssaceae</taxon>
        <taxon>Nyssa</taxon>
    </lineage>
</organism>
<dbReference type="Proteomes" id="UP000325577">
    <property type="component" value="Linkage Group LG7"/>
</dbReference>
<reference evidence="2 3" key="1">
    <citation type="submission" date="2019-09" db="EMBL/GenBank/DDBJ databases">
        <title>A chromosome-level genome assembly of the Chinese tupelo Nyssa sinensis.</title>
        <authorList>
            <person name="Yang X."/>
            <person name="Kang M."/>
            <person name="Yang Y."/>
            <person name="Xiong H."/>
            <person name="Wang M."/>
            <person name="Zhang Z."/>
            <person name="Wang Z."/>
            <person name="Wu H."/>
            <person name="Ma T."/>
            <person name="Liu J."/>
            <person name="Xi Z."/>
        </authorList>
    </citation>
    <scope>NUCLEOTIDE SEQUENCE [LARGE SCALE GENOMIC DNA]</scope>
    <source>
        <strain evidence="2">J267</strain>
        <tissue evidence="2">Leaf</tissue>
    </source>
</reference>